<feature type="transmembrane region" description="Helical" evidence="3">
    <location>
        <begin position="323"/>
        <end position="340"/>
    </location>
</feature>
<dbReference type="GO" id="GO:0006906">
    <property type="term" value="P:vesicle fusion"/>
    <property type="evidence" value="ECO:0007669"/>
    <property type="project" value="TreeGrafter"/>
</dbReference>
<evidence type="ECO:0000256" key="3">
    <source>
        <dbReference type="SAM" id="Phobius"/>
    </source>
</evidence>
<dbReference type="EMBL" id="BRXY01000063">
    <property type="protein sequence ID" value="GMH60153.1"/>
    <property type="molecule type" value="Genomic_DNA"/>
</dbReference>
<evidence type="ECO:0000313" key="6">
    <source>
        <dbReference type="Proteomes" id="UP001165085"/>
    </source>
</evidence>
<dbReference type="GO" id="GO:0000149">
    <property type="term" value="F:SNARE binding"/>
    <property type="evidence" value="ECO:0007669"/>
    <property type="project" value="TreeGrafter"/>
</dbReference>
<dbReference type="Gene3D" id="1.20.5.110">
    <property type="match status" value="1"/>
</dbReference>
<evidence type="ECO:0000256" key="1">
    <source>
        <dbReference type="ARBA" id="ARBA00009063"/>
    </source>
</evidence>
<dbReference type="GO" id="GO:0005484">
    <property type="term" value="F:SNAP receptor activity"/>
    <property type="evidence" value="ECO:0007669"/>
    <property type="project" value="TreeGrafter"/>
</dbReference>
<feature type="compositionally biased region" description="Low complexity" evidence="2">
    <location>
        <begin position="233"/>
        <end position="248"/>
    </location>
</feature>
<dbReference type="AlphaFoldDB" id="A0A9W7DZ81"/>
<dbReference type="GO" id="GO:0006886">
    <property type="term" value="P:intracellular protein transport"/>
    <property type="evidence" value="ECO:0007669"/>
    <property type="project" value="TreeGrafter"/>
</dbReference>
<comment type="similarity">
    <text evidence="1">Belongs to the syntaxin family.</text>
</comment>
<name>A0A9W7DZ81_9STRA</name>
<dbReference type="InterPro" id="IPR010989">
    <property type="entry name" value="SNARE"/>
</dbReference>
<dbReference type="InterPro" id="IPR000727">
    <property type="entry name" value="T_SNARE_dom"/>
</dbReference>
<dbReference type="InterPro" id="IPR045242">
    <property type="entry name" value="Syntaxin"/>
</dbReference>
<dbReference type="Proteomes" id="UP001165085">
    <property type="component" value="Unassembled WGS sequence"/>
</dbReference>
<dbReference type="SUPFAM" id="SSF47661">
    <property type="entry name" value="t-snare proteins"/>
    <property type="match status" value="1"/>
</dbReference>
<reference evidence="6" key="1">
    <citation type="journal article" date="2023" name="Commun. Biol.">
        <title>Genome analysis of Parmales, the sister group of diatoms, reveals the evolutionary specialization of diatoms from phago-mixotrophs to photoautotrophs.</title>
        <authorList>
            <person name="Ban H."/>
            <person name="Sato S."/>
            <person name="Yoshikawa S."/>
            <person name="Yamada K."/>
            <person name="Nakamura Y."/>
            <person name="Ichinomiya M."/>
            <person name="Sato N."/>
            <person name="Blanc-Mathieu R."/>
            <person name="Endo H."/>
            <person name="Kuwata A."/>
            <person name="Ogata H."/>
        </authorList>
    </citation>
    <scope>NUCLEOTIDE SEQUENCE [LARGE SCALE GENOMIC DNA]</scope>
    <source>
        <strain evidence="6">NIES 3701</strain>
    </source>
</reference>
<dbReference type="GO" id="GO:0012505">
    <property type="term" value="C:endomembrane system"/>
    <property type="evidence" value="ECO:0007669"/>
    <property type="project" value="TreeGrafter"/>
</dbReference>
<feature type="region of interest" description="Disordered" evidence="2">
    <location>
        <begin position="179"/>
        <end position="259"/>
    </location>
</feature>
<evidence type="ECO:0000313" key="5">
    <source>
        <dbReference type="EMBL" id="GMH60153.1"/>
    </source>
</evidence>
<evidence type="ECO:0000256" key="2">
    <source>
        <dbReference type="SAM" id="MobiDB-lite"/>
    </source>
</evidence>
<keyword evidence="3" id="KW-1133">Transmembrane helix</keyword>
<sequence length="341" mass="37505">MALCSSRLKELTSLCARLPDVQSPPPLPPVSPLHVRNAALLQHLSRILVTMSATVTDLEKTVAHKAQVQTGGSNDLATLLGTYTQLINQLNAICKDICLPMNSGETGMELHHYKIIVDEIRREVTSKERVTAADNVSLLHTSKIVDGDVAKVPIGVRFTLAVKRREAALKAQAERRKNLYSGGDEKEGGGFGGSAPNSGGNSRVMQSPLFANPPPRPSNNTEDNSLRRRGGNQQQDDMLLQEQQQQQQLEEKPKYSRMDEAHKVEKTLSELTTMFSSLSNLIMSQGETITKIEDDTAYASLEIDSGGAEIQKLYSRTKGNRGIIIKTFAILILLLIIFKLY</sequence>
<comment type="caution">
    <text evidence="5">The sequence shown here is derived from an EMBL/GenBank/DDBJ whole genome shotgun (WGS) entry which is preliminary data.</text>
</comment>
<feature type="compositionally biased region" description="Basic and acidic residues" evidence="2">
    <location>
        <begin position="179"/>
        <end position="188"/>
    </location>
</feature>
<dbReference type="PROSITE" id="PS50192">
    <property type="entry name" value="T_SNARE"/>
    <property type="match status" value="1"/>
</dbReference>
<dbReference type="SMART" id="SM00397">
    <property type="entry name" value="t_SNARE"/>
    <property type="match status" value="1"/>
</dbReference>
<accession>A0A9W7DZ81</accession>
<protein>
    <recommendedName>
        <fullName evidence="4">t-SNARE coiled-coil homology domain-containing protein</fullName>
    </recommendedName>
</protein>
<evidence type="ECO:0000259" key="4">
    <source>
        <dbReference type="PROSITE" id="PS50192"/>
    </source>
</evidence>
<dbReference type="GO" id="GO:0031201">
    <property type="term" value="C:SNARE complex"/>
    <property type="evidence" value="ECO:0007669"/>
    <property type="project" value="TreeGrafter"/>
</dbReference>
<keyword evidence="6" id="KW-1185">Reference proteome</keyword>
<feature type="compositionally biased region" description="Basic and acidic residues" evidence="2">
    <location>
        <begin position="249"/>
        <end position="259"/>
    </location>
</feature>
<gene>
    <name evidence="5" type="ORF">TrST_g8374</name>
</gene>
<proteinExistence type="inferred from homology"/>
<dbReference type="OrthoDB" id="421009at2759"/>
<feature type="domain" description="T-SNARE coiled-coil homology" evidence="4">
    <location>
        <begin position="251"/>
        <end position="313"/>
    </location>
</feature>
<organism evidence="5 6">
    <name type="scientific">Triparma strigata</name>
    <dbReference type="NCBI Taxonomy" id="1606541"/>
    <lineage>
        <taxon>Eukaryota</taxon>
        <taxon>Sar</taxon>
        <taxon>Stramenopiles</taxon>
        <taxon>Ochrophyta</taxon>
        <taxon>Bolidophyceae</taxon>
        <taxon>Parmales</taxon>
        <taxon>Triparmaceae</taxon>
        <taxon>Triparma</taxon>
    </lineage>
</organism>
<dbReference type="GO" id="GO:0048278">
    <property type="term" value="P:vesicle docking"/>
    <property type="evidence" value="ECO:0007669"/>
    <property type="project" value="TreeGrafter"/>
</dbReference>
<keyword evidence="3" id="KW-0472">Membrane</keyword>
<dbReference type="PANTHER" id="PTHR19957">
    <property type="entry name" value="SYNTAXIN"/>
    <property type="match status" value="1"/>
</dbReference>
<keyword evidence="3" id="KW-0812">Transmembrane</keyword>